<dbReference type="RefSeq" id="WP_191282676.1">
    <property type="nucleotide sequence ID" value="NZ_BNAI01000002.1"/>
</dbReference>
<feature type="transmembrane region" description="Helical" evidence="1">
    <location>
        <begin position="108"/>
        <end position="128"/>
    </location>
</feature>
<evidence type="ECO:0000313" key="3">
    <source>
        <dbReference type="EMBL" id="GHF13604.1"/>
    </source>
</evidence>
<dbReference type="AlphaFoldDB" id="A0A8J3M3T1"/>
<keyword evidence="1" id="KW-0812">Transmembrane</keyword>
<evidence type="ECO:0000313" key="4">
    <source>
        <dbReference type="Proteomes" id="UP000617531"/>
    </source>
</evidence>
<feature type="domain" description="TadE-like" evidence="2">
    <location>
        <begin position="10"/>
        <end position="52"/>
    </location>
</feature>
<dbReference type="Proteomes" id="UP000617531">
    <property type="component" value="Unassembled WGS sequence"/>
</dbReference>
<organism evidence="3 4">
    <name type="scientific">Pseudolysinimonas yzui</name>
    <dbReference type="NCBI Taxonomy" id="2708254"/>
    <lineage>
        <taxon>Bacteria</taxon>
        <taxon>Bacillati</taxon>
        <taxon>Actinomycetota</taxon>
        <taxon>Actinomycetes</taxon>
        <taxon>Micrococcales</taxon>
        <taxon>Microbacteriaceae</taxon>
        <taxon>Pseudolysinimonas</taxon>
    </lineage>
</organism>
<reference evidence="3" key="2">
    <citation type="submission" date="2020-09" db="EMBL/GenBank/DDBJ databases">
        <authorList>
            <person name="Sun Q."/>
            <person name="Zhou Y."/>
        </authorList>
    </citation>
    <scope>NUCLEOTIDE SEQUENCE</scope>
    <source>
        <strain evidence="3">CGMCC 1.16548</strain>
    </source>
</reference>
<keyword evidence="4" id="KW-1185">Reference proteome</keyword>
<reference evidence="3" key="1">
    <citation type="journal article" date="2014" name="Int. J. Syst. Evol. Microbiol.">
        <title>Complete genome sequence of Corynebacterium casei LMG S-19264T (=DSM 44701T), isolated from a smear-ripened cheese.</title>
        <authorList>
            <consortium name="US DOE Joint Genome Institute (JGI-PGF)"/>
            <person name="Walter F."/>
            <person name="Albersmeier A."/>
            <person name="Kalinowski J."/>
            <person name="Ruckert C."/>
        </authorList>
    </citation>
    <scope>NUCLEOTIDE SEQUENCE</scope>
    <source>
        <strain evidence="3">CGMCC 1.16548</strain>
    </source>
</reference>
<evidence type="ECO:0000256" key="1">
    <source>
        <dbReference type="SAM" id="Phobius"/>
    </source>
</evidence>
<gene>
    <name evidence="3" type="ORF">GCM10011600_13140</name>
</gene>
<dbReference type="InterPro" id="IPR012495">
    <property type="entry name" value="TadE-like_dom"/>
</dbReference>
<comment type="caution">
    <text evidence="3">The sequence shown here is derived from an EMBL/GenBank/DDBJ whole genome shotgun (WGS) entry which is preliminary data.</text>
</comment>
<evidence type="ECO:0000259" key="2">
    <source>
        <dbReference type="Pfam" id="PF07811"/>
    </source>
</evidence>
<dbReference type="Pfam" id="PF07811">
    <property type="entry name" value="TadE"/>
    <property type="match status" value="1"/>
</dbReference>
<keyword evidence="1" id="KW-1133">Transmembrane helix</keyword>
<keyword evidence="1" id="KW-0472">Membrane</keyword>
<protein>
    <recommendedName>
        <fullName evidence="2">TadE-like domain-containing protein</fullName>
    </recommendedName>
</protein>
<feature type="transmembrane region" description="Helical" evidence="1">
    <location>
        <begin position="12"/>
        <end position="31"/>
    </location>
</feature>
<accession>A0A8J3M3T1</accession>
<sequence length="129" mass="13207">MFRRSPTERGAAAVEFALILPVFVLLIVGMLEFARAYNAQISISNAAREGARVMAVHDDVALARASAIDAAVSLNPALAPGDVAISPASCAAAVDGTVEVSIDYDLPLMTGFFGITLPISGVGVMLCGG</sequence>
<proteinExistence type="predicted"/>
<name>A0A8J3M3T1_9MICO</name>
<dbReference type="EMBL" id="BNAI01000002">
    <property type="protein sequence ID" value="GHF13604.1"/>
    <property type="molecule type" value="Genomic_DNA"/>
</dbReference>